<keyword evidence="1" id="KW-0812">Transmembrane</keyword>
<dbReference type="Pfam" id="PF13630">
    <property type="entry name" value="SdpI"/>
    <property type="match status" value="1"/>
</dbReference>
<feature type="transmembrane region" description="Helical" evidence="1">
    <location>
        <begin position="112"/>
        <end position="131"/>
    </location>
</feature>
<protein>
    <submittedName>
        <fullName evidence="3">SdpI family protein</fullName>
    </submittedName>
</protein>
<name>A0AAP3G681_BRELA</name>
<gene>
    <name evidence="3" type="ORF">O0554_03705</name>
</gene>
<reference evidence="3" key="1">
    <citation type="submission" date="2022-09" db="EMBL/GenBank/DDBJ databases">
        <title>Genome analysis and characterization of larvicidal activity of Brevibacillus strains.</title>
        <authorList>
            <person name="Patrusheva E.V."/>
            <person name="Izotova A.O."/>
            <person name="Toshchakov S.V."/>
            <person name="Sineoky S.P."/>
        </authorList>
    </citation>
    <scope>NUCLEOTIDE SEQUENCE</scope>
    <source>
        <strain evidence="3">VKPM_B-13247</strain>
    </source>
</reference>
<dbReference type="InterPro" id="IPR026272">
    <property type="entry name" value="SdpI"/>
</dbReference>
<feature type="transmembrane region" description="Helical" evidence="1">
    <location>
        <begin position="5"/>
        <end position="26"/>
    </location>
</feature>
<accession>A0AAP3G681</accession>
<feature type="transmembrane region" description="Helical" evidence="1">
    <location>
        <begin position="86"/>
        <end position="106"/>
    </location>
</feature>
<keyword evidence="1" id="KW-1133">Transmembrane helix</keyword>
<feature type="transmembrane region" description="Helical" evidence="1">
    <location>
        <begin position="184"/>
        <end position="206"/>
    </location>
</feature>
<evidence type="ECO:0000259" key="2">
    <source>
        <dbReference type="Pfam" id="PF07853"/>
    </source>
</evidence>
<dbReference type="InterPro" id="IPR012867">
    <property type="entry name" value="DUF1648"/>
</dbReference>
<feature type="transmembrane region" description="Helical" evidence="1">
    <location>
        <begin position="160"/>
        <end position="178"/>
    </location>
</feature>
<dbReference type="PIRSF" id="PIRSF038959">
    <property type="entry name" value="SdpI"/>
    <property type="match status" value="1"/>
</dbReference>
<comment type="caution">
    <text evidence="3">The sequence shown here is derived from an EMBL/GenBank/DDBJ whole genome shotgun (WGS) entry which is preliminary data.</text>
</comment>
<dbReference type="Pfam" id="PF07853">
    <property type="entry name" value="DUF1648"/>
    <property type="match status" value="1"/>
</dbReference>
<dbReference type="PANTHER" id="PTHR37810">
    <property type="entry name" value="IMMUNITY PROTEIN SDPI"/>
    <property type="match status" value="1"/>
</dbReference>
<dbReference type="AlphaFoldDB" id="A0AAP3G681"/>
<sequence length="211" mass="24476">MKKHWFFILIFSITILISICSLPYLPNEVAMHWNASGEIDRYNSKWYAVGFAPFLMLLLYVMMNVLPKFDPRQETYTKTKSTYLTIRYLFIVFMLVMHCMVILTGLGYNLNIGLIVNMLVGLLFVLIGNVMPRMQPSYFVGIKTPWTLASDEVWRKTHFIGGRLFVLGGILVIVSSFLPPFIQSWALLVILVGTVVITYFLSYLYYRQIKQ</sequence>
<feature type="transmembrane region" description="Helical" evidence="1">
    <location>
        <begin position="46"/>
        <end position="66"/>
    </location>
</feature>
<dbReference type="PANTHER" id="PTHR37810:SF5">
    <property type="entry name" value="IMMUNITY PROTEIN SDPI"/>
    <property type="match status" value="1"/>
</dbReference>
<feature type="domain" description="DUF1648" evidence="2">
    <location>
        <begin position="9"/>
        <end position="57"/>
    </location>
</feature>
<dbReference type="GO" id="GO:0009636">
    <property type="term" value="P:response to toxic substance"/>
    <property type="evidence" value="ECO:0007669"/>
    <property type="project" value="TreeGrafter"/>
</dbReference>
<dbReference type="InterPro" id="IPR025962">
    <property type="entry name" value="SdpI/YhfL"/>
</dbReference>
<proteinExistence type="predicted"/>
<dbReference type="EMBL" id="JAPTNE010000004">
    <property type="protein sequence ID" value="MCZ0806028.1"/>
    <property type="molecule type" value="Genomic_DNA"/>
</dbReference>
<keyword evidence="1" id="KW-0472">Membrane</keyword>
<dbReference type="Proteomes" id="UP001077662">
    <property type="component" value="Unassembled WGS sequence"/>
</dbReference>
<evidence type="ECO:0000313" key="4">
    <source>
        <dbReference type="Proteomes" id="UP001077662"/>
    </source>
</evidence>
<evidence type="ECO:0000313" key="3">
    <source>
        <dbReference type="EMBL" id="MCZ0806028.1"/>
    </source>
</evidence>
<organism evidence="3 4">
    <name type="scientific">Brevibacillus laterosporus</name>
    <name type="common">Bacillus laterosporus</name>
    <dbReference type="NCBI Taxonomy" id="1465"/>
    <lineage>
        <taxon>Bacteria</taxon>
        <taxon>Bacillati</taxon>
        <taxon>Bacillota</taxon>
        <taxon>Bacilli</taxon>
        <taxon>Bacillales</taxon>
        <taxon>Paenibacillaceae</taxon>
        <taxon>Brevibacillus</taxon>
    </lineage>
</organism>
<dbReference type="RefSeq" id="WP_258432917.1">
    <property type="nucleotide sequence ID" value="NZ_JANSGW010000004.1"/>
</dbReference>
<evidence type="ECO:0000256" key="1">
    <source>
        <dbReference type="SAM" id="Phobius"/>
    </source>
</evidence>